<dbReference type="SUPFAM" id="SSF140453">
    <property type="entry name" value="EsxAB dimer-like"/>
    <property type="match status" value="1"/>
</dbReference>
<dbReference type="EMBL" id="JACHJR010000001">
    <property type="protein sequence ID" value="MBB4946712.1"/>
    <property type="molecule type" value="Genomic_DNA"/>
</dbReference>
<organism evidence="3 4">
    <name type="scientific">Kitasatospora gansuensis</name>
    <dbReference type="NCBI Taxonomy" id="258050"/>
    <lineage>
        <taxon>Bacteria</taxon>
        <taxon>Bacillati</taxon>
        <taxon>Actinomycetota</taxon>
        <taxon>Actinomycetes</taxon>
        <taxon>Kitasatosporales</taxon>
        <taxon>Streptomycetaceae</taxon>
        <taxon>Kitasatospora</taxon>
    </lineage>
</organism>
<dbReference type="AlphaFoldDB" id="A0A7W7SAI6"/>
<keyword evidence="4" id="KW-1185">Reference proteome</keyword>
<proteinExistence type="predicted"/>
<feature type="domain" description="Outer membrane channel protein CpnT-like N-terminal" evidence="2">
    <location>
        <begin position="70"/>
        <end position="185"/>
    </location>
</feature>
<evidence type="ECO:0000313" key="3">
    <source>
        <dbReference type="EMBL" id="MBB4946712.1"/>
    </source>
</evidence>
<dbReference type="InterPro" id="IPR057746">
    <property type="entry name" value="CpnT-like_N"/>
</dbReference>
<evidence type="ECO:0000259" key="2">
    <source>
        <dbReference type="Pfam" id="PF25547"/>
    </source>
</evidence>
<name>A0A7W7SAI6_9ACTN</name>
<dbReference type="RefSeq" id="WP_184913906.1">
    <property type="nucleotide sequence ID" value="NZ_JACHJR010000001.1"/>
</dbReference>
<dbReference type="Pfam" id="PF25547">
    <property type="entry name" value="WXG100_2"/>
    <property type="match status" value="1"/>
</dbReference>
<reference evidence="3 4" key="1">
    <citation type="submission" date="2020-08" db="EMBL/GenBank/DDBJ databases">
        <title>Sequencing the genomes of 1000 actinobacteria strains.</title>
        <authorList>
            <person name="Klenk H.-P."/>
        </authorList>
    </citation>
    <scope>NUCLEOTIDE SEQUENCE [LARGE SCALE GENOMIC DNA]</scope>
    <source>
        <strain evidence="3 4">DSM 44786</strain>
    </source>
</reference>
<feature type="coiled-coil region" evidence="1">
    <location>
        <begin position="62"/>
        <end position="89"/>
    </location>
</feature>
<gene>
    <name evidence="3" type="ORF">F4556_002247</name>
</gene>
<evidence type="ECO:0000256" key="1">
    <source>
        <dbReference type="SAM" id="Coils"/>
    </source>
</evidence>
<protein>
    <submittedName>
        <fullName evidence="3">Uncharacterized protein YukE</fullName>
    </submittedName>
</protein>
<sequence length="340" mass="35432">MIAGTDVSFGDVGAGFKWTRDFVNEPLLPLPSFSNPVADGLDAGLDDIVREALEFTGLMSMLEEVTGELETLTNAAEEWQAQAKAMQDIATELRQGGSTLAGQWEGEASVAFGNHMGKVVEAIDATAADMNQVAQIISQAAAACELAENLVIELIREAIEVLIATLAAMILVDILTLGLAAVANALVVEAEVTVFIARVSQVSLRLAKTLEKLMEEVRTIQSAGKSFRTIKDGLKAAKAVRKIGGMGNRMKSTKDMLLSPSVANLGEFAAAQGTKMVFGAVKGGIATGVGAVIGAGDYTGSLLDAATDDATVDAVTGELDGGPKGEPFRVDKARLEEAFG</sequence>
<dbReference type="Gene3D" id="1.10.287.1060">
    <property type="entry name" value="ESAT-6-like"/>
    <property type="match status" value="1"/>
</dbReference>
<evidence type="ECO:0000313" key="4">
    <source>
        <dbReference type="Proteomes" id="UP000573327"/>
    </source>
</evidence>
<dbReference type="InterPro" id="IPR036689">
    <property type="entry name" value="ESAT-6-like_sf"/>
</dbReference>
<keyword evidence="1" id="KW-0175">Coiled coil</keyword>
<accession>A0A7W7SAI6</accession>
<comment type="caution">
    <text evidence="3">The sequence shown here is derived from an EMBL/GenBank/DDBJ whole genome shotgun (WGS) entry which is preliminary data.</text>
</comment>
<dbReference type="Proteomes" id="UP000573327">
    <property type="component" value="Unassembled WGS sequence"/>
</dbReference>